<dbReference type="InterPro" id="IPR026461">
    <property type="entry name" value="Trfase_2_rSAM/seldom_assoc"/>
</dbReference>
<feature type="domain" description="Glycosyltransferase 2-like" evidence="6">
    <location>
        <begin position="10"/>
        <end position="122"/>
    </location>
</feature>
<keyword evidence="3" id="KW-0328">Glycosyltransferase</keyword>
<evidence type="ECO:0000313" key="7">
    <source>
        <dbReference type="EMBL" id="BBF94123.1"/>
    </source>
</evidence>
<reference evidence="7 8" key="1">
    <citation type="submission" date="2018-08" db="EMBL/GenBank/DDBJ databases">
        <title>Complete genome sequencing of Blastochloris tepida GI.</title>
        <authorList>
            <person name="Tsukatani Y."/>
            <person name="Mori H."/>
        </authorList>
    </citation>
    <scope>NUCLEOTIDE SEQUENCE [LARGE SCALE GENOMIC DNA]</scope>
    <source>
        <strain evidence="7 8">GI</strain>
    </source>
</reference>
<dbReference type="EMBL" id="AP018907">
    <property type="protein sequence ID" value="BBF94123.1"/>
    <property type="molecule type" value="Genomic_DNA"/>
</dbReference>
<dbReference type="Pfam" id="PF00535">
    <property type="entry name" value="Glycos_transf_2"/>
    <property type="match status" value="1"/>
</dbReference>
<dbReference type="NCBIfam" id="TIGR04283">
    <property type="entry name" value="glyco_like_mftF"/>
    <property type="match status" value="1"/>
</dbReference>
<organism evidence="7 8">
    <name type="scientific">Blastochloris tepida</name>
    <dbReference type="NCBI Taxonomy" id="2233851"/>
    <lineage>
        <taxon>Bacteria</taxon>
        <taxon>Pseudomonadati</taxon>
        <taxon>Pseudomonadota</taxon>
        <taxon>Alphaproteobacteria</taxon>
        <taxon>Hyphomicrobiales</taxon>
        <taxon>Blastochloridaceae</taxon>
        <taxon>Blastochloris</taxon>
    </lineage>
</organism>
<evidence type="ECO:0000256" key="3">
    <source>
        <dbReference type="ARBA" id="ARBA00022676"/>
    </source>
</evidence>
<evidence type="ECO:0000256" key="1">
    <source>
        <dbReference type="ARBA" id="ARBA00004236"/>
    </source>
</evidence>
<dbReference type="PANTHER" id="PTHR43646:SF2">
    <property type="entry name" value="GLYCOSYLTRANSFERASE 2-LIKE DOMAIN-CONTAINING PROTEIN"/>
    <property type="match status" value="1"/>
</dbReference>
<sequence length="237" mass="25295">MSGGGAMTLSIIVPVLNEAAGIAAALARLSPLVDRGAELIVVDGGSTDDTVARARPLASHVIGAPRGRGAQMQRGVAIARGDVLLFLHADTVLPEAADRLVLDGLCRSGRVWGRFDVAIAGRHPLLAVVARMMNLRSRLTGIATGDQAMFATRAAYDAAGGFADIALMEDIALSKRLRRLGPPLCLRARAVTSGRRWEAGGVVRTIVLMWTLRFLFWCGVSPDRLARWYGYAPRPES</sequence>
<dbReference type="KEGG" id="blag:BLTE_28080"/>
<evidence type="ECO:0000256" key="5">
    <source>
        <dbReference type="ARBA" id="ARBA00023136"/>
    </source>
</evidence>
<dbReference type="GO" id="GO:0005886">
    <property type="term" value="C:plasma membrane"/>
    <property type="evidence" value="ECO:0007669"/>
    <property type="project" value="UniProtKB-SubCell"/>
</dbReference>
<proteinExistence type="predicted"/>
<dbReference type="SUPFAM" id="SSF53448">
    <property type="entry name" value="Nucleotide-diphospho-sugar transferases"/>
    <property type="match status" value="1"/>
</dbReference>
<dbReference type="AlphaFoldDB" id="A0A348G3J0"/>
<evidence type="ECO:0000256" key="2">
    <source>
        <dbReference type="ARBA" id="ARBA00022475"/>
    </source>
</evidence>
<protein>
    <submittedName>
        <fullName evidence="7">Glycosyl transferase</fullName>
    </submittedName>
</protein>
<dbReference type="PANTHER" id="PTHR43646">
    <property type="entry name" value="GLYCOSYLTRANSFERASE"/>
    <property type="match status" value="1"/>
</dbReference>
<dbReference type="GO" id="GO:0016757">
    <property type="term" value="F:glycosyltransferase activity"/>
    <property type="evidence" value="ECO:0007669"/>
    <property type="project" value="UniProtKB-KW"/>
</dbReference>
<accession>A0A348G3J0</accession>
<evidence type="ECO:0000256" key="4">
    <source>
        <dbReference type="ARBA" id="ARBA00022679"/>
    </source>
</evidence>
<keyword evidence="4 7" id="KW-0808">Transferase</keyword>
<evidence type="ECO:0000259" key="6">
    <source>
        <dbReference type="Pfam" id="PF00535"/>
    </source>
</evidence>
<keyword evidence="5" id="KW-0472">Membrane</keyword>
<gene>
    <name evidence="7" type="ORF">BLTE_28080</name>
</gene>
<dbReference type="InterPro" id="IPR001173">
    <property type="entry name" value="Glyco_trans_2-like"/>
</dbReference>
<dbReference type="Gene3D" id="3.90.550.10">
    <property type="entry name" value="Spore Coat Polysaccharide Biosynthesis Protein SpsA, Chain A"/>
    <property type="match status" value="1"/>
</dbReference>
<comment type="subcellular location">
    <subcellularLocation>
        <location evidence="1">Cell membrane</location>
    </subcellularLocation>
</comment>
<keyword evidence="2" id="KW-1003">Cell membrane</keyword>
<evidence type="ECO:0000313" key="8">
    <source>
        <dbReference type="Proteomes" id="UP000266934"/>
    </source>
</evidence>
<name>A0A348G3J0_9HYPH</name>
<keyword evidence="8" id="KW-1185">Reference proteome</keyword>
<dbReference type="InterPro" id="IPR029044">
    <property type="entry name" value="Nucleotide-diphossugar_trans"/>
</dbReference>
<dbReference type="Proteomes" id="UP000266934">
    <property type="component" value="Chromosome"/>
</dbReference>
<dbReference type="CDD" id="cd02522">
    <property type="entry name" value="GT_2_like_a"/>
    <property type="match status" value="1"/>
</dbReference>